<proteinExistence type="predicted"/>
<organism evidence="4 5">
    <name type="scientific">Hymenobacter elongatus</name>
    <dbReference type="NCBI Taxonomy" id="877208"/>
    <lineage>
        <taxon>Bacteria</taxon>
        <taxon>Pseudomonadati</taxon>
        <taxon>Bacteroidota</taxon>
        <taxon>Cytophagia</taxon>
        <taxon>Cytophagales</taxon>
        <taxon>Hymenobacteraceae</taxon>
        <taxon>Hymenobacter</taxon>
    </lineage>
</organism>
<dbReference type="Proteomes" id="UP000297739">
    <property type="component" value="Unassembled WGS sequence"/>
</dbReference>
<gene>
    <name evidence="4" type="ORF">E5J99_04220</name>
</gene>
<feature type="domain" description="Secretion system C-terminal sorting" evidence="3">
    <location>
        <begin position="1426"/>
        <end position="1503"/>
    </location>
</feature>
<accession>A0A4Z0PQ04</accession>
<evidence type="ECO:0000259" key="2">
    <source>
        <dbReference type="Pfam" id="PF14339"/>
    </source>
</evidence>
<evidence type="ECO:0000256" key="1">
    <source>
        <dbReference type="SAM" id="SignalP"/>
    </source>
</evidence>
<dbReference type="Pfam" id="PF14339">
    <property type="entry name" value="DUF4394"/>
    <property type="match status" value="3"/>
</dbReference>
<name>A0A4Z0PQ04_9BACT</name>
<feature type="domain" description="DUF4394" evidence="2">
    <location>
        <begin position="622"/>
        <end position="865"/>
    </location>
</feature>
<sequence length="1504" mass="154485">MPITLPPPLMRAAGLSAWLRRAALGAALLVAGTPAATAQTVFGLSGTDLTSLELTSPTTRTRKPIAGLTSGLLLVGLDFRPATGQLYALGYNAATQQGQLYILDITAAGATVPATAVGAPSSLLLGGPTERIGFDFNPTVDRIRVVSTNNGNYRLNPNDGVATTDGMLAFTTTAMPADPNAGQDPFVGIAAYTNSFIGATGTTLYNVDEQRSILTIQNPPNVGTLNTVATLNTPFPLNTPGNTSDLDIFTNPITRAEKAYLSLNVPDPDPSRIGQFITALYAVNLATGAVALEGGVGGGSPFDPPTNANPAPGITDIAVQIRRTAPAVSGQLLYAVSATSNLLSFYSGDPSNIISAVSITNIADGQTLVGTDFRPNTGELFGLGYNPTTGESRLYTINLTTAGATPVGAAPITLSLGTTAAAVNSVGFDFNPTVDRIRVTGSNRTNYRLNPNNGALAFIDGTLTYAPGDESAGLTPQVGSVAYTNSFAGSTATILYDIDEARNRIVRQDPPNAGTLNTVGQLLGLTIDPANAIVDFDMYFDVAGQVNRPFIAVNNGGSTSSSLYTLVPNALTTNGDKTATLAGSIGLGILVRDISALPDPATVPNSTAAVGGRLLYGIAGGNLVSFDSNNPGVLRSAVNITGLPTDGTQVLVGADFRPATGQLFALGYNAAAQQGQLYTLNISSGALSPVGSLQAMLLGTTAQRIGFDFNPVPDRIRIVSGETRVNLRMNPTDGTFLTDTPVTNPAGAPTLSGVAYTNNDTNAATGTTLYGYDQARNVLLRSMDANAGTYVDQAGASGLTANLATGVDFDIFADLTAPATPVSTAFLVASPGGATTDNLYTINLTTGIASAGARIGVGSNLTGLAAFLTPVVVADLTWTGFVDTQWALAGNWEPMRIPTAADDVNIPDTANDPVVRGSQVARNATLGSGALLTIAANSVLSLDGNFTNNGGTTAAGDRGEVRFTGSAARSISGTVSFFNTLTGGSGGLALNAPVRVQRVLVVSGTVTSNGNLTLLSNTTGTGQVLQTGANSVTGNVTVQRFITPSNSGLGYRHYSAPVTGSTVADLATPGFTPVVNSDYNTAADPSLVSPFPTVFSYEQSRVTSSGDYAKDFDKGFQSPAALSSPLEVGRGYTVNIAGTQTVDFVGTVNSGNINQSGLSRSAAPASQDATGWQLLGNPYPSPIDWDVVGRSNVDGAVYVFRSTDVYDGTYSSYVAGNGGVGVNGGSDQIAMGQGFFVRVTTPGTSNGQVSFTNAARITDGSNPIFQRTAATDPMVRLELRGTSGPADETLVYFDASATVGFDSALDAYKLTAGTAPVLATEAAGAVRLSINALPALTTADVTVPLRLQVYQNGTFTLRAAGLTNVPTGTYVYLRDAQTGATIDLAQQASYSFAAVAGTQAPRFSLLLTQSKVLATAPVALAQQVSLYPNPARQAVAISLPADLRQQAVAVTLVNTLGQVVLRQTLAAGRTAVDQQLPLTGVSKGVYTLRLTTAQGVVNKRLVVE</sequence>
<dbReference type="EMBL" id="SRLD01000005">
    <property type="protein sequence ID" value="TGE18955.1"/>
    <property type="molecule type" value="Genomic_DNA"/>
</dbReference>
<dbReference type="RefSeq" id="WP_135496467.1">
    <property type="nucleotide sequence ID" value="NZ_SRLD01000005.1"/>
</dbReference>
<evidence type="ECO:0000313" key="5">
    <source>
        <dbReference type="Proteomes" id="UP000297739"/>
    </source>
</evidence>
<keyword evidence="5" id="KW-1185">Reference proteome</keyword>
<keyword evidence="1" id="KW-0732">Signal</keyword>
<feature type="chain" id="PRO_5021234692" evidence="1">
    <location>
        <begin position="39"/>
        <end position="1504"/>
    </location>
</feature>
<feature type="domain" description="DUF4394" evidence="2">
    <location>
        <begin position="341"/>
        <end position="594"/>
    </location>
</feature>
<dbReference type="InterPro" id="IPR026444">
    <property type="entry name" value="Secre_tail"/>
</dbReference>
<dbReference type="NCBIfam" id="TIGR04183">
    <property type="entry name" value="Por_Secre_tail"/>
    <property type="match status" value="1"/>
</dbReference>
<protein>
    <submittedName>
        <fullName evidence="4">DUF4394 domain-containing protein</fullName>
    </submittedName>
</protein>
<dbReference type="Pfam" id="PF18962">
    <property type="entry name" value="Por_Secre_tail"/>
    <property type="match status" value="1"/>
</dbReference>
<dbReference type="OrthoDB" id="531718at2"/>
<feature type="signal peptide" evidence="1">
    <location>
        <begin position="1"/>
        <end position="38"/>
    </location>
</feature>
<feature type="domain" description="DUF4394" evidence="2">
    <location>
        <begin position="50"/>
        <end position="299"/>
    </location>
</feature>
<evidence type="ECO:0000313" key="4">
    <source>
        <dbReference type="EMBL" id="TGE18955.1"/>
    </source>
</evidence>
<comment type="caution">
    <text evidence="4">The sequence shown here is derived from an EMBL/GenBank/DDBJ whole genome shotgun (WGS) entry which is preliminary data.</text>
</comment>
<dbReference type="InterPro" id="IPR025507">
    <property type="entry name" value="DUF4394"/>
</dbReference>
<evidence type="ECO:0000259" key="3">
    <source>
        <dbReference type="Pfam" id="PF18962"/>
    </source>
</evidence>
<reference evidence="4 5" key="1">
    <citation type="submission" date="2019-04" db="EMBL/GenBank/DDBJ databases">
        <authorList>
            <person name="Feng G."/>
            <person name="Zhang J."/>
            <person name="Zhu H."/>
        </authorList>
    </citation>
    <scope>NUCLEOTIDE SEQUENCE [LARGE SCALE GENOMIC DNA]</scope>
    <source>
        <strain evidence="4 5">JCM 17223</strain>
    </source>
</reference>